<evidence type="ECO:0000313" key="12">
    <source>
        <dbReference type="EMBL" id="KAF0903439.1"/>
    </source>
</evidence>
<dbReference type="InterPro" id="IPR036388">
    <property type="entry name" value="WH-like_DNA-bd_sf"/>
</dbReference>
<dbReference type="PRINTS" id="PR00364">
    <property type="entry name" value="DISEASERSIST"/>
</dbReference>
<feature type="domain" description="Disease resistance R13L4/SHOC-2-like LRR" evidence="11">
    <location>
        <begin position="715"/>
        <end position="958"/>
    </location>
</feature>
<dbReference type="GO" id="GO:0002758">
    <property type="term" value="P:innate immune response-activating signaling pathway"/>
    <property type="evidence" value="ECO:0007669"/>
    <property type="project" value="UniProtKB-ARBA"/>
</dbReference>
<proteinExistence type="inferred from homology"/>
<evidence type="ECO:0000259" key="10">
    <source>
        <dbReference type="Pfam" id="PF23559"/>
    </source>
</evidence>
<dbReference type="InterPro" id="IPR027417">
    <property type="entry name" value="P-loop_NTPase"/>
</dbReference>
<keyword evidence="3" id="KW-0677">Repeat</keyword>
<dbReference type="GO" id="GO:0042742">
    <property type="term" value="P:defense response to bacterium"/>
    <property type="evidence" value="ECO:0007669"/>
    <property type="project" value="UniProtKB-ARBA"/>
</dbReference>
<dbReference type="EMBL" id="SPHZ02000008">
    <property type="protein sequence ID" value="KAF0903439.1"/>
    <property type="molecule type" value="Genomic_DNA"/>
</dbReference>
<dbReference type="InterPro" id="IPR038005">
    <property type="entry name" value="RX-like_CC"/>
</dbReference>
<dbReference type="Pfam" id="PF18052">
    <property type="entry name" value="Rx_N"/>
    <property type="match status" value="1"/>
</dbReference>
<keyword evidence="2" id="KW-0433">Leucine-rich repeat</keyword>
<evidence type="ECO:0000259" key="9">
    <source>
        <dbReference type="Pfam" id="PF18052"/>
    </source>
</evidence>
<dbReference type="CDD" id="cd14798">
    <property type="entry name" value="RX-CC_like"/>
    <property type="match status" value="1"/>
</dbReference>
<dbReference type="Gene3D" id="3.80.10.10">
    <property type="entry name" value="Ribonuclease Inhibitor"/>
    <property type="match status" value="2"/>
</dbReference>
<feature type="domain" description="Disease resistance protein winged helix" evidence="10">
    <location>
        <begin position="438"/>
        <end position="508"/>
    </location>
</feature>
<accession>A0A6G1CTM8</accession>
<dbReference type="PANTHER" id="PTHR23155">
    <property type="entry name" value="DISEASE RESISTANCE PROTEIN RP"/>
    <property type="match status" value="1"/>
</dbReference>
<dbReference type="Gene3D" id="3.40.50.300">
    <property type="entry name" value="P-loop containing nucleotide triphosphate hydrolases"/>
    <property type="match status" value="1"/>
</dbReference>
<dbReference type="Gene3D" id="1.10.10.10">
    <property type="entry name" value="Winged helix-like DNA-binding domain superfamily/Winged helix DNA-binding domain"/>
    <property type="match status" value="1"/>
</dbReference>
<evidence type="ECO:0000256" key="6">
    <source>
        <dbReference type="ARBA" id="ARBA00023054"/>
    </source>
</evidence>
<dbReference type="FunFam" id="1.10.10.10:FF:000322">
    <property type="entry name" value="Probable disease resistance protein At1g63360"/>
    <property type="match status" value="1"/>
</dbReference>
<keyword evidence="5" id="KW-0611">Plant defense</keyword>
<dbReference type="InterPro" id="IPR002182">
    <property type="entry name" value="NB-ARC"/>
</dbReference>
<dbReference type="InterPro" id="IPR042197">
    <property type="entry name" value="Apaf_helical"/>
</dbReference>
<feature type="domain" description="Disease resistance N-terminal" evidence="9">
    <location>
        <begin position="13"/>
        <end position="95"/>
    </location>
</feature>
<evidence type="ECO:0000256" key="7">
    <source>
        <dbReference type="SAM" id="MobiDB-lite"/>
    </source>
</evidence>
<dbReference type="OrthoDB" id="680011at2759"/>
<reference evidence="12 13" key="1">
    <citation type="submission" date="2019-11" db="EMBL/GenBank/DDBJ databases">
        <title>Whole genome sequence of Oryza granulata.</title>
        <authorList>
            <person name="Li W."/>
        </authorList>
    </citation>
    <scope>NUCLEOTIDE SEQUENCE [LARGE SCALE GENOMIC DNA]</scope>
    <source>
        <strain evidence="13">cv. Menghai</strain>
        <tissue evidence="12">Leaf</tissue>
    </source>
</reference>
<evidence type="ECO:0000259" key="11">
    <source>
        <dbReference type="Pfam" id="PF23598"/>
    </source>
</evidence>
<feature type="domain" description="NB-ARC" evidence="8">
    <location>
        <begin position="172"/>
        <end position="352"/>
    </location>
</feature>
<dbReference type="InterPro" id="IPR032675">
    <property type="entry name" value="LRR_dom_sf"/>
</dbReference>
<dbReference type="InterPro" id="IPR044974">
    <property type="entry name" value="Disease_R_plants"/>
</dbReference>
<dbReference type="InterPro" id="IPR055414">
    <property type="entry name" value="LRR_R13L4/SHOC2-like"/>
</dbReference>
<dbReference type="Proteomes" id="UP000479710">
    <property type="component" value="Unassembled WGS sequence"/>
</dbReference>
<evidence type="ECO:0000256" key="1">
    <source>
        <dbReference type="ARBA" id="ARBA00008894"/>
    </source>
</evidence>
<dbReference type="PANTHER" id="PTHR23155:SF963">
    <property type="entry name" value="OS06G0287000 PROTEIN"/>
    <property type="match status" value="1"/>
</dbReference>
<feature type="region of interest" description="Disordered" evidence="7">
    <location>
        <begin position="973"/>
        <end position="997"/>
    </location>
</feature>
<feature type="domain" description="Disease resistance R13L4/SHOC-2-like LRR" evidence="11">
    <location>
        <begin position="554"/>
        <end position="661"/>
    </location>
</feature>
<dbReference type="Pfam" id="PF23559">
    <property type="entry name" value="WHD_DRP"/>
    <property type="match status" value="1"/>
</dbReference>
<evidence type="ECO:0000256" key="3">
    <source>
        <dbReference type="ARBA" id="ARBA00022737"/>
    </source>
</evidence>
<keyword evidence="6" id="KW-0175">Coiled coil</keyword>
<dbReference type="GO" id="GO:0009626">
    <property type="term" value="P:plant-type hypersensitive response"/>
    <property type="evidence" value="ECO:0007669"/>
    <property type="project" value="UniProtKB-ARBA"/>
</dbReference>
<protein>
    <submittedName>
        <fullName evidence="12">Uncharacterized protein</fullName>
    </submittedName>
</protein>
<evidence type="ECO:0000256" key="5">
    <source>
        <dbReference type="ARBA" id="ARBA00022821"/>
    </source>
</evidence>
<dbReference type="Pfam" id="PF00931">
    <property type="entry name" value="NB-ARC"/>
    <property type="match status" value="1"/>
</dbReference>
<evidence type="ECO:0000313" key="13">
    <source>
        <dbReference type="Proteomes" id="UP000479710"/>
    </source>
</evidence>
<dbReference type="InterPro" id="IPR041118">
    <property type="entry name" value="Rx_N"/>
</dbReference>
<comment type="similarity">
    <text evidence="1">Belongs to the disease resistance NB-LRR family.</text>
</comment>
<sequence>MAETVLSMARSLVGSAISKAASAAADETSLLLGVRKDIWYIKDELKTMHAFLRAAEVMKKKDELLKVWAEQIRDLSYDIEDSLDEFKIHIESQTLFRQLVKLKERHRIAILIHDLKSRVEEVSRRNTRYNLVKPISSSTEDDTDSYAEDIRNQSASNLDETELVGFSNSKKKLLEMIDANANDGPAKVIGVVGMGGLGKTALSRKIFESKEDIMKNFPCNAWITVSQSFHRIELLKDMIRQLLGPSSLDQLLQELQGKVVVQVHHLSEYLKEELREKRYFVVLDDLWSLDAWNWINDIAFPNNNKKGSRIVITTRNVDLAENCATASLVYHLDFLQMNDAITLLLRKTNKKQEDMESNINMQKIVERIVNKCGRLPLAILTIGAVLATKQVSEWEKFYEQLPSELENNPSLEALRRMVTLGYNHLPSHLKPCFLYLSIFPEDFEIKRSRLVDRWIAEGFVRANVGKTTKDVGESYFNELINRSMIQRSRVDIEGKIKSCRVHDIMRDITVSISREENFVFLPMDNDSDLVQENTRHIAFHGSMCCKIGIDWSVIRSLAVFGDIPRNLVHTICSDQLRMLRVLDLQDLRFLITQKDFNNIVLLRHLKYLTIGYISCMVYSLPRSIGKLQGLQTLKMQATYITTLPTEISKLQCLRSLRCERRPDYNSFSLNRPMKCLTNTMCLPMIFTPSVSPYDRAKQIAELHMATKSFWSRSFGVKVPIGIGMLRDLQELEHVDIRRTSSRAIKELEQLSKLRKLGVTTTGSTKEKCKILYTAIQKLYSLQSLRVNAWYPDIETLECIHDISSPPPLLRTLSLSGSLEEMPNWIEQLTHLVKFYLQWSKLKEGKTMLILGALPKLMLLSLYEDAYLGEKLVFKTGAFPNLRTLLINNLDQLREIRFEDGSSPLLEKIEISLSKLESGIIGILHLPRLKEISLRPKSKVARLGQLQGEVDAHPNRPALRMSNDRRFHDMGGDAAVEVEATEPLPEKEGESSQVITLTKNDCQEVRDAALAT</sequence>
<comment type="caution">
    <text evidence="12">The sequence shown here is derived from an EMBL/GenBank/DDBJ whole genome shotgun (WGS) entry which is preliminary data.</text>
</comment>
<dbReference type="Pfam" id="PF23598">
    <property type="entry name" value="LRR_14"/>
    <property type="match status" value="2"/>
</dbReference>
<dbReference type="InterPro" id="IPR058922">
    <property type="entry name" value="WHD_DRP"/>
</dbReference>
<dbReference type="AlphaFoldDB" id="A0A6G1CTM8"/>
<keyword evidence="13" id="KW-1185">Reference proteome</keyword>
<keyword evidence="4" id="KW-0547">Nucleotide-binding</keyword>
<dbReference type="GO" id="GO:0043531">
    <property type="term" value="F:ADP binding"/>
    <property type="evidence" value="ECO:0007669"/>
    <property type="project" value="InterPro"/>
</dbReference>
<organism evidence="12 13">
    <name type="scientific">Oryza meyeriana var. granulata</name>
    <dbReference type="NCBI Taxonomy" id="110450"/>
    <lineage>
        <taxon>Eukaryota</taxon>
        <taxon>Viridiplantae</taxon>
        <taxon>Streptophyta</taxon>
        <taxon>Embryophyta</taxon>
        <taxon>Tracheophyta</taxon>
        <taxon>Spermatophyta</taxon>
        <taxon>Magnoliopsida</taxon>
        <taxon>Liliopsida</taxon>
        <taxon>Poales</taxon>
        <taxon>Poaceae</taxon>
        <taxon>BOP clade</taxon>
        <taxon>Oryzoideae</taxon>
        <taxon>Oryzeae</taxon>
        <taxon>Oryzinae</taxon>
        <taxon>Oryza</taxon>
        <taxon>Oryza meyeriana</taxon>
    </lineage>
</organism>
<dbReference type="Gene3D" id="1.20.5.4130">
    <property type="match status" value="1"/>
</dbReference>
<evidence type="ECO:0000256" key="4">
    <source>
        <dbReference type="ARBA" id="ARBA00022741"/>
    </source>
</evidence>
<gene>
    <name evidence="12" type="ORF">E2562_027723</name>
</gene>
<dbReference type="SUPFAM" id="SSF52540">
    <property type="entry name" value="P-loop containing nucleoside triphosphate hydrolases"/>
    <property type="match status" value="1"/>
</dbReference>
<evidence type="ECO:0000256" key="2">
    <source>
        <dbReference type="ARBA" id="ARBA00022614"/>
    </source>
</evidence>
<dbReference type="Gene3D" id="1.10.8.430">
    <property type="entry name" value="Helical domain of apoptotic protease-activating factors"/>
    <property type="match status" value="1"/>
</dbReference>
<dbReference type="SUPFAM" id="SSF52058">
    <property type="entry name" value="L domain-like"/>
    <property type="match status" value="1"/>
</dbReference>
<name>A0A6G1CTM8_9ORYZ</name>
<evidence type="ECO:0000259" key="8">
    <source>
        <dbReference type="Pfam" id="PF00931"/>
    </source>
</evidence>